<protein>
    <submittedName>
        <fullName evidence="1">Uncharacterized protein</fullName>
    </submittedName>
</protein>
<organism evidence="1 2">
    <name type="scientific">Vibrio zhanjiangensis</name>
    <dbReference type="NCBI Taxonomy" id="1046128"/>
    <lineage>
        <taxon>Bacteria</taxon>
        <taxon>Pseudomonadati</taxon>
        <taxon>Pseudomonadota</taxon>
        <taxon>Gammaproteobacteria</taxon>
        <taxon>Vibrionales</taxon>
        <taxon>Vibrionaceae</taxon>
        <taxon>Vibrio</taxon>
    </lineage>
</organism>
<dbReference type="Proteomes" id="UP001157138">
    <property type="component" value="Unassembled WGS sequence"/>
</dbReference>
<evidence type="ECO:0000313" key="2">
    <source>
        <dbReference type="Proteomes" id="UP001157138"/>
    </source>
</evidence>
<keyword evidence="2" id="KW-1185">Reference proteome</keyword>
<comment type="caution">
    <text evidence="1">The sequence shown here is derived from an EMBL/GenBank/DDBJ whole genome shotgun (WGS) entry which is preliminary data.</text>
</comment>
<gene>
    <name evidence="1" type="ORF">GCM10007938_21490</name>
</gene>
<sequence>MYQYELNTERIIKIPIKTLPVLVTVTFGMPDIKLRSFTGITSKTAAMSTYKTLGLKNHKGILR</sequence>
<reference evidence="2" key="1">
    <citation type="journal article" date="2019" name="Int. J. Syst. Evol. Microbiol.">
        <title>The Global Catalogue of Microorganisms (GCM) 10K type strain sequencing project: providing services to taxonomists for standard genome sequencing and annotation.</title>
        <authorList>
            <consortium name="The Broad Institute Genomics Platform"/>
            <consortium name="The Broad Institute Genome Sequencing Center for Infectious Disease"/>
            <person name="Wu L."/>
            <person name="Ma J."/>
        </authorList>
    </citation>
    <scope>NUCLEOTIDE SEQUENCE [LARGE SCALE GENOMIC DNA]</scope>
    <source>
        <strain evidence="2">NBRC 108723</strain>
    </source>
</reference>
<accession>A0ABQ6F0B2</accession>
<evidence type="ECO:0000313" key="1">
    <source>
        <dbReference type="EMBL" id="GLT18371.1"/>
    </source>
</evidence>
<name>A0ABQ6F0B2_9VIBR</name>
<dbReference type="EMBL" id="BSPW01000042">
    <property type="protein sequence ID" value="GLT18371.1"/>
    <property type="molecule type" value="Genomic_DNA"/>
</dbReference>
<proteinExistence type="predicted"/>